<feature type="transmembrane region" description="Helical" evidence="1">
    <location>
        <begin position="6"/>
        <end position="23"/>
    </location>
</feature>
<proteinExistence type="predicted"/>
<protein>
    <submittedName>
        <fullName evidence="2">Uncharacterized protein</fullName>
    </submittedName>
</protein>
<comment type="caution">
    <text evidence="2">The sequence shown here is derived from an EMBL/GenBank/DDBJ whole genome shotgun (WGS) entry which is preliminary data.</text>
</comment>
<dbReference type="Proteomes" id="UP000308092">
    <property type="component" value="Unassembled WGS sequence"/>
</dbReference>
<reference evidence="2 3" key="1">
    <citation type="submission" date="2019-03" db="EMBL/GenBank/DDBJ databases">
        <title>The genome sequence of a newly discovered highly antifungal drug resistant Aspergillus species, Aspergillus tanneri NIH 1004.</title>
        <authorList>
            <person name="Mounaud S."/>
            <person name="Singh I."/>
            <person name="Joardar V."/>
            <person name="Pakala S."/>
            <person name="Pakala S."/>
            <person name="Venepally P."/>
            <person name="Hoover J."/>
            <person name="Nierman W."/>
            <person name="Chung J."/>
            <person name="Losada L."/>
        </authorList>
    </citation>
    <scope>NUCLEOTIDE SEQUENCE [LARGE SCALE GENOMIC DNA]</scope>
    <source>
        <strain evidence="2 3">NIH1004</strain>
    </source>
</reference>
<gene>
    <name evidence="2" type="ORF">EYZ11_004671</name>
</gene>
<keyword evidence="1" id="KW-1133">Transmembrane helix</keyword>
<keyword evidence="3" id="KW-1185">Reference proteome</keyword>
<dbReference type="VEuPathDB" id="FungiDB:EYZ11_004671"/>
<keyword evidence="1" id="KW-0812">Transmembrane</keyword>
<keyword evidence="1" id="KW-0472">Membrane</keyword>
<organism evidence="2 3">
    <name type="scientific">Aspergillus tanneri</name>
    <dbReference type="NCBI Taxonomy" id="1220188"/>
    <lineage>
        <taxon>Eukaryota</taxon>
        <taxon>Fungi</taxon>
        <taxon>Dikarya</taxon>
        <taxon>Ascomycota</taxon>
        <taxon>Pezizomycotina</taxon>
        <taxon>Eurotiomycetes</taxon>
        <taxon>Eurotiomycetidae</taxon>
        <taxon>Eurotiales</taxon>
        <taxon>Aspergillaceae</taxon>
        <taxon>Aspergillus</taxon>
        <taxon>Aspergillus subgen. Circumdati</taxon>
    </lineage>
</organism>
<accession>A0A4V6RQV3</accession>
<dbReference type="InterPro" id="IPR057394">
    <property type="entry name" value="PIGBOS1"/>
</dbReference>
<evidence type="ECO:0000313" key="3">
    <source>
        <dbReference type="Proteomes" id="UP000308092"/>
    </source>
</evidence>
<dbReference type="EMBL" id="SOSA01000139">
    <property type="protein sequence ID" value="THC95844.1"/>
    <property type="molecule type" value="Genomic_DNA"/>
</dbReference>
<sequence length="39" mass="4481">MSRNFIPALLAIGMGVFTGYYTFNPAFRELHSDKETTQR</sequence>
<dbReference type="AlphaFoldDB" id="A0A4V6RQV3"/>
<evidence type="ECO:0000313" key="2">
    <source>
        <dbReference type="EMBL" id="THC95844.1"/>
    </source>
</evidence>
<name>A0A4V6RQV3_9EURO</name>
<dbReference type="Pfam" id="PF23670">
    <property type="entry name" value="PIGBOS1"/>
    <property type="match status" value="1"/>
</dbReference>
<evidence type="ECO:0000256" key="1">
    <source>
        <dbReference type="SAM" id="Phobius"/>
    </source>
</evidence>